<protein>
    <submittedName>
        <fullName evidence="3">Quinone oxidoreductase 1</fullName>
        <ecNumber evidence="3">1.6.5.5</ecNumber>
    </submittedName>
</protein>
<dbReference type="InterPro" id="IPR013149">
    <property type="entry name" value="ADH-like_C"/>
</dbReference>
<dbReference type="InterPro" id="IPR013154">
    <property type="entry name" value="ADH-like_N"/>
</dbReference>
<dbReference type="Gene3D" id="3.40.50.720">
    <property type="entry name" value="NAD(P)-binding Rossmann-like Domain"/>
    <property type="match status" value="1"/>
</dbReference>
<gene>
    <name evidence="3" type="primary">qorA_2</name>
    <name evidence="3" type="ORF">OPDIPICF_04473</name>
</gene>
<keyword evidence="1 3" id="KW-0560">Oxidoreductase</keyword>
<dbReference type="Proteomes" id="UP000441399">
    <property type="component" value="Unassembled WGS sequence"/>
</dbReference>
<dbReference type="AlphaFoldDB" id="A0A5S9PF53"/>
<sequence>MTQIRRQVVITKAGGPEVLKVQESPLPQLNKDEVTVAVAATGINFADILARQGLYQDAPSMPCTIGYEVAGTVTHVENTAHEHWIGKRVFGLTHFGGYTSHINIPIHQVFDIPAHLSFEEAASIPVAYLTAYQLTVVMGQLTDSESVLIQNAGGGVGLAILDIAKHIGATTIGTASSRKHSFLKDRGLSHAIDYNTQDWVHELHKLTDGRGVELITDPLGGKNWQASFKSLRATGRLGMFGISEASATGLKGKLKLIRTALAMPFFHPVRLMNENKSVFGVNMGRLWHESDKVREWMNELTEGAEAGWVRPHVDKTFSFENAGEAHAYIEARKNIGKVLLIP</sequence>
<feature type="domain" description="Enoyl reductase (ER)" evidence="2">
    <location>
        <begin position="14"/>
        <end position="340"/>
    </location>
</feature>
<evidence type="ECO:0000313" key="3">
    <source>
        <dbReference type="EMBL" id="CAA0102477.1"/>
    </source>
</evidence>
<evidence type="ECO:0000259" key="2">
    <source>
        <dbReference type="SMART" id="SM00829"/>
    </source>
</evidence>
<dbReference type="EC" id="1.6.5.5" evidence="3"/>
<dbReference type="EMBL" id="CACSIO010000008">
    <property type="protein sequence ID" value="CAA0102477.1"/>
    <property type="molecule type" value="Genomic_DNA"/>
</dbReference>
<name>A0A5S9PF53_9GAMM</name>
<dbReference type="SMART" id="SM00829">
    <property type="entry name" value="PKS_ER"/>
    <property type="match status" value="1"/>
</dbReference>
<proteinExistence type="predicted"/>
<dbReference type="Pfam" id="PF08240">
    <property type="entry name" value="ADH_N"/>
    <property type="match status" value="1"/>
</dbReference>
<reference evidence="3 4" key="1">
    <citation type="submission" date="2019-11" db="EMBL/GenBank/DDBJ databases">
        <authorList>
            <person name="Holert J."/>
        </authorList>
    </citation>
    <scope>NUCLEOTIDE SEQUENCE [LARGE SCALE GENOMIC DNA]</scope>
    <source>
        <strain evidence="3">SB11_3</strain>
    </source>
</reference>
<dbReference type="PANTHER" id="PTHR44054:SF1">
    <property type="entry name" value="SYNAPTIC VESICLE MEMBRANE PROTEIN VAT-1 HOMOLOG"/>
    <property type="match status" value="1"/>
</dbReference>
<evidence type="ECO:0000256" key="1">
    <source>
        <dbReference type="ARBA" id="ARBA00023002"/>
    </source>
</evidence>
<dbReference type="Gene3D" id="3.90.180.10">
    <property type="entry name" value="Medium-chain alcohol dehydrogenases, catalytic domain"/>
    <property type="match status" value="1"/>
</dbReference>
<dbReference type="CDD" id="cd08275">
    <property type="entry name" value="MDR3"/>
    <property type="match status" value="1"/>
</dbReference>
<dbReference type="GO" id="GO:0003960">
    <property type="term" value="F:quinone reductase (NADPH) activity"/>
    <property type="evidence" value="ECO:0007669"/>
    <property type="project" value="UniProtKB-EC"/>
</dbReference>
<dbReference type="InterPro" id="IPR011032">
    <property type="entry name" value="GroES-like_sf"/>
</dbReference>
<dbReference type="Pfam" id="PF00107">
    <property type="entry name" value="ADH_zinc_N"/>
    <property type="match status" value="1"/>
</dbReference>
<keyword evidence="4" id="KW-1185">Reference proteome</keyword>
<dbReference type="SUPFAM" id="SSF50129">
    <property type="entry name" value="GroES-like"/>
    <property type="match status" value="1"/>
</dbReference>
<dbReference type="InterPro" id="IPR052100">
    <property type="entry name" value="SV-ATPase_mito-regulator"/>
</dbReference>
<organism evidence="3 4">
    <name type="scientific">BD1-7 clade bacterium</name>
    <dbReference type="NCBI Taxonomy" id="2029982"/>
    <lineage>
        <taxon>Bacteria</taxon>
        <taxon>Pseudomonadati</taxon>
        <taxon>Pseudomonadota</taxon>
        <taxon>Gammaproteobacteria</taxon>
        <taxon>Cellvibrionales</taxon>
        <taxon>Spongiibacteraceae</taxon>
        <taxon>BD1-7 clade</taxon>
    </lineage>
</organism>
<dbReference type="InterPro" id="IPR020843">
    <property type="entry name" value="ER"/>
</dbReference>
<dbReference type="PANTHER" id="PTHR44054">
    <property type="entry name" value="SYNAPTIC VESICLE MEMBRANE PROTEIN VAT-1 HOMOLOG-LIKE"/>
    <property type="match status" value="1"/>
</dbReference>
<dbReference type="SUPFAM" id="SSF51735">
    <property type="entry name" value="NAD(P)-binding Rossmann-fold domains"/>
    <property type="match status" value="1"/>
</dbReference>
<dbReference type="OrthoDB" id="9785812at2"/>
<evidence type="ECO:0000313" key="4">
    <source>
        <dbReference type="Proteomes" id="UP000441399"/>
    </source>
</evidence>
<dbReference type="InterPro" id="IPR036291">
    <property type="entry name" value="NAD(P)-bd_dom_sf"/>
</dbReference>
<accession>A0A5S9PF53</accession>